<feature type="transmembrane region" description="Helical" evidence="2">
    <location>
        <begin position="12"/>
        <end position="34"/>
    </location>
</feature>
<keyword evidence="4" id="KW-0378">Hydrolase</keyword>
<dbReference type="GO" id="GO:0004175">
    <property type="term" value="F:endopeptidase activity"/>
    <property type="evidence" value="ECO:0007669"/>
    <property type="project" value="UniProtKB-ARBA"/>
</dbReference>
<accession>A0A125W106</accession>
<evidence type="ECO:0000313" key="5">
    <source>
        <dbReference type="Proteomes" id="UP000004846"/>
    </source>
</evidence>
<keyword evidence="2" id="KW-0472">Membrane</keyword>
<feature type="transmembrane region" description="Helical" evidence="2">
    <location>
        <begin position="40"/>
        <end position="61"/>
    </location>
</feature>
<name>A0A125W106_ENTFL</name>
<gene>
    <name evidence="4" type="ORF">HMPREF9498_03021</name>
</gene>
<dbReference type="InterPro" id="IPR052710">
    <property type="entry name" value="CAAX_protease"/>
</dbReference>
<evidence type="ECO:0000256" key="1">
    <source>
        <dbReference type="ARBA" id="ARBA00009067"/>
    </source>
</evidence>
<dbReference type="RefSeq" id="WP_002402581.1">
    <property type="nucleotide sequence ID" value="NZ_GL454489.1"/>
</dbReference>
<dbReference type="InterPro" id="IPR003675">
    <property type="entry name" value="Rce1/LyrA-like_dom"/>
</dbReference>
<evidence type="ECO:0000256" key="2">
    <source>
        <dbReference type="SAM" id="Phobius"/>
    </source>
</evidence>
<dbReference type="Pfam" id="PF02517">
    <property type="entry name" value="Rce1-like"/>
    <property type="match status" value="1"/>
</dbReference>
<feature type="transmembrane region" description="Helical" evidence="2">
    <location>
        <begin position="81"/>
        <end position="102"/>
    </location>
</feature>
<evidence type="ECO:0000313" key="4">
    <source>
        <dbReference type="EMBL" id="EFM81082.1"/>
    </source>
</evidence>
<dbReference type="EMBL" id="AEBR01000110">
    <property type="protein sequence ID" value="EFM81082.1"/>
    <property type="molecule type" value="Genomic_DNA"/>
</dbReference>
<evidence type="ECO:0000259" key="3">
    <source>
        <dbReference type="Pfam" id="PF02517"/>
    </source>
</evidence>
<keyword evidence="4" id="KW-0645">Protease</keyword>
<dbReference type="GO" id="GO:0006508">
    <property type="term" value="P:proteolysis"/>
    <property type="evidence" value="ECO:0007669"/>
    <property type="project" value="UniProtKB-KW"/>
</dbReference>
<comment type="similarity">
    <text evidence="1">Belongs to the UPF0177 family.</text>
</comment>
<keyword evidence="2" id="KW-0812">Transmembrane</keyword>
<dbReference type="PANTHER" id="PTHR36435:SF1">
    <property type="entry name" value="CAAX AMINO TERMINAL PROTEASE FAMILY PROTEIN"/>
    <property type="match status" value="1"/>
</dbReference>
<dbReference type="HOGENOM" id="CLU_079560_3_0_9"/>
<feature type="domain" description="CAAX prenyl protease 2/Lysostaphin resistance protein A-like" evidence="3">
    <location>
        <begin position="127"/>
        <end position="212"/>
    </location>
</feature>
<proteinExistence type="inferred from homology"/>
<organism evidence="4 5">
    <name type="scientific">Enterococcus faecalis TX4248</name>
    <dbReference type="NCBI Taxonomy" id="749495"/>
    <lineage>
        <taxon>Bacteria</taxon>
        <taxon>Bacillati</taxon>
        <taxon>Bacillota</taxon>
        <taxon>Bacilli</taxon>
        <taxon>Lactobacillales</taxon>
        <taxon>Enterococcaceae</taxon>
        <taxon>Enterococcus</taxon>
    </lineage>
</organism>
<dbReference type="PANTHER" id="PTHR36435">
    <property type="entry name" value="SLR1288 PROTEIN"/>
    <property type="match status" value="1"/>
</dbReference>
<protein>
    <submittedName>
        <fullName evidence="4">CAAX amino terminal protease family protein</fullName>
    </submittedName>
</protein>
<reference evidence="4 5" key="1">
    <citation type="submission" date="2010-07" db="EMBL/GenBank/DDBJ databases">
        <authorList>
            <person name="Sid Ahmed O."/>
        </authorList>
    </citation>
    <scope>NUCLEOTIDE SEQUENCE [LARGE SCALE GENOMIC DNA]</scope>
    <source>
        <strain evidence="4 5">TX4248</strain>
    </source>
</reference>
<comment type="caution">
    <text evidence="4">The sequence shown here is derived from an EMBL/GenBank/DDBJ whole genome shotgun (WGS) entry which is preliminary data.</text>
</comment>
<dbReference type="GO" id="GO:0080120">
    <property type="term" value="P:CAAX-box protein maturation"/>
    <property type="evidence" value="ECO:0007669"/>
    <property type="project" value="UniProtKB-ARBA"/>
</dbReference>
<sequence>METVVRKRWLFGMQLLGFLILDQIPLMMVSVVQFSTENFWFRFVSGLVAVGLGAYFVYLFVAFLKKKKLITWTFLGSKETLPVVLLGLVIIFCVGIFGDFLLRLEGLETTSNQQSVEEIVQAIPKGLILIFAGVIGPIFEEGIFRVGIQAFFKPASKIGILVSSILFALVHTPTDIGSFIIYWGMGLALSWVYLRTGRFEAAVLTHFVWNVIGILML</sequence>
<feature type="transmembrane region" description="Helical" evidence="2">
    <location>
        <begin position="122"/>
        <end position="139"/>
    </location>
</feature>
<dbReference type="Proteomes" id="UP000004846">
    <property type="component" value="Unassembled WGS sequence"/>
</dbReference>
<keyword evidence="2" id="KW-1133">Transmembrane helix</keyword>
<dbReference type="AlphaFoldDB" id="A0A125W106"/>